<dbReference type="EMBL" id="LR902082">
    <property type="protein sequence ID" value="CAD7249935.1"/>
    <property type="molecule type" value="Genomic_DNA"/>
</dbReference>
<dbReference type="AlphaFoldDB" id="A0A7R9A9E9"/>
<dbReference type="InterPro" id="IPR011029">
    <property type="entry name" value="DEATH-like_dom_sf"/>
</dbReference>
<name>A0A7R9A9E9_9CRUS</name>
<evidence type="ECO:0000313" key="1">
    <source>
        <dbReference type="EMBL" id="CAD7249935.1"/>
    </source>
</evidence>
<dbReference type="Proteomes" id="UP000677054">
    <property type="component" value="Unassembled WGS sequence"/>
</dbReference>
<organism evidence="1">
    <name type="scientific">Darwinula stevensoni</name>
    <dbReference type="NCBI Taxonomy" id="69355"/>
    <lineage>
        <taxon>Eukaryota</taxon>
        <taxon>Metazoa</taxon>
        <taxon>Ecdysozoa</taxon>
        <taxon>Arthropoda</taxon>
        <taxon>Crustacea</taxon>
        <taxon>Oligostraca</taxon>
        <taxon>Ostracoda</taxon>
        <taxon>Podocopa</taxon>
        <taxon>Podocopida</taxon>
        <taxon>Darwinulocopina</taxon>
        <taxon>Darwinuloidea</taxon>
        <taxon>Darwinulidae</taxon>
        <taxon>Darwinula</taxon>
    </lineage>
</organism>
<proteinExistence type="predicted"/>
<evidence type="ECO:0008006" key="3">
    <source>
        <dbReference type="Google" id="ProtNLM"/>
    </source>
</evidence>
<dbReference type="EMBL" id="CAJPEV010002565">
    <property type="protein sequence ID" value="CAG0897333.1"/>
    <property type="molecule type" value="Genomic_DNA"/>
</dbReference>
<evidence type="ECO:0000313" key="2">
    <source>
        <dbReference type="Proteomes" id="UP000677054"/>
    </source>
</evidence>
<sequence>MAGYALLVWEVLVEYTEALLLIHLDDVLLDLRRKGVVWDDEFIEMVGERTRIVRFLQEMIPIRGDNAFIALLECLKREHPTLVQAMVTSVKERDRAYGMTLRTSLNEDDRQRLLDMIGSMNNDWPQYLLLEIGNTDEERLPSLLDEIAFFFEDGR</sequence>
<dbReference type="CDD" id="cd01671">
    <property type="entry name" value="CARD"/>
    <property type="match status" value="1"/>
</dbReference>
<gene>
    <name evidence="1" type="ORF">DSTB1V02_LOCUS9721</name>
</gene>
<dbReference type="Gene3D" id="1.10.533.10">
    <property type="entry name" value="Death Domain, Fas"/>
    <property type="match status" value="1"/>
</dbReference>
<keyword evidence="2" id="KW-1185">Reference proteome</keyword>
<reference evidence="1" key="1">
    <citation type="submission" date="2020-11" db="EMBL/GenBank/DDBJ databases">
        <authorList>
            <person name="Tran Van P."/>
        </authorList>
    </citation>
    <scope>NUCLEOTIDE SEQUENCE</scope>
</reference>
<protein>
    <recommendedName>
        <fullName evidence="3">CARD domain-containing protein</fullName>
    </recommendedName>
</protein>
<dbReference type="SUPFAM" id="SSF47986">
    <property type="entry name" value="DEATH domain"/>
    <property type="match status" value="1"/>
</dbReference>
<accession>A0A7R9A9E9</accession>